<dbReference type="EMBL" id="SDMP01000016">
    <property type="protein sequence ID" value="RYR03792.1"/>
    <property type="molecule type" value="Genomic_DNA"/>
</dbReference>
<keyword evidence="1" id="KW-1133">Transmembrane helix</keyword>
<dbReference type="STRING" id="3818.A0A444YPG9"/>
<comment type="caution">
    <text evidence="2">The sequence shown here is derived from an EMBL/GenBank/DDBJ whole genome shotgun (WGS) entry which is preliminary data.</text>
</comment>
<proteinExistence type="predicted"/>
<name>A0A444YPG9_ARAHY</name>
<reference evidence="2 3" key="1">
    <citation type="submission" date="2019-01" db="EMBL/GenBank/DDBJ databases">
        <title>Sequencing of cultivated peanut Arachis hypogaea provides insights into genome evolution and oil improvement.</title>
        <authorList>
            <person name="Chen X."/>
        </authorList>
    </citation>
    <scope>NUCLEOTIDE SEQUENCE [LARGE SCALE GENOMIC DNA]</scope>
    <source>
        <strain evidence="3">cv. Fuhuasheng</strain>
        <tissue evidence="2">Leaves</tissue>
    </source>
</reference>
<keyword evidence="3" id="KW-1185">Reference proteome</keyword>
<protein>
    <submittedName>
        <fullName evidence="2">Uncharacterized protein</fullName>
    </submittedName>
</protein>
<accession>A0A444YPG9</accession>
<keyword evidence="1" id="KW-0812">Transmembrane</keyword>
<feature type="transmembrane region" description="Helical" evidence="1">
    <location>
        <begin position="144"/>
        <end position="164"/>
    </location>
</feature>
<evidence type="ECO:0000313" key="3">
    <source>
        <dbReference type="Proteomes" id="UP000289738"/>
    </source>
</evidence>
<sequence>MDRHNIVEDSNPNVKKVQVVLKTIGSARPSRLLVPSSIKLKRLEEQCELKNHKIQECQQKIEESWFIAKKEAAKSKAAKEVIKALAVRLHTISGKENTGQKGKVGIHDCMSNLAPIHIDMNSPRDGNMDIWHNTLLGTLENCRVLFICLVALLLILYLFIYLFIVS</sequence>
<evidence type="ECO:0000313" key="2">
    <source>
        <dbReference type="EMBL" id="RYR03792.1"/>
    </source>
</evidence>
<keyword evidence="1" id="KW-0472">Membrane</keyword>
<dbReference type="Proteomes" id="UP000289738">
    <property type="component" value="Chromosome B06"/>
</dbReference>
<organism evidence="2 3">
    <name type="scientific">Arachis hypogaea</name>
    <name type="common">Peanut</name>
    <dbReference type="NCBI Taxonomy" id="3818"/>
    <lineage>
        <taxon>Eukaryota</taxon>
        <taxon>Viridiplantae</taxon>
        <taxon>Streptophyta</taxon>
        <taxon>Embryophyta</taxon>
        <taxon>Tracheophyta</taxon>
        <taxon>Spermatophyta</taxon>
        <taxon>Magnoliopsida</taxon>
        <taxon>eudicotyledons</taxon>
        <taxon>Gunneridae</taxon>
        <taxon>Pentapetalae</taxon>
        <taxon>rosids</taxon>
        <taxon>fabids</taxon>
        <taxon>Fabales</taxon>
        <taxon>Fabaceae</taxon>
        <taxon>Papilionoideae</taxon>
        <taxon>50 kb inversion clade</taxon>
        <taxon>dalbergioids sensu lato</taxon>
        <taxon>Dalbergieae</taxon>
        <taxon>Pterocarpus clade</taxon>
        <taxon>Arachis</taxon>
    </lineage>
</organism>
<evidence type="ECO:0000256" key="1">
    <source>
        <dbReference type="SAM" id="Phobius"/>
    </source>
</evidence>
<dbReference type="AlphaFoldDB" id="A0A444YPG9"/>
<gene>
    <name evidence="2" type="ORF">Ahy_B06g083117</name>
</gene>